<dbReference type="AlphaFoldDB" id="A0AA41R238"/>
<protein>
    <recommendedName>
        <fullName evidence="10">DUF350 domain-containing protein</fullName>
    </recommendedName>
</protein>
<gene>
    <name evidence="8" type="ORF">MRX98_02500</name>
</gene>
<evidence type="ECO:0008006" key="10">
    <source>
        <dbReference type="Google" id="ProtNLM"/>
    </source>
</evidence>
<dbReference type="Pfam" id="PF03994">
    <property type="entry name" value="DUF350"/>
    <property type="match status" value="1"/>
</dbReference>
<comment type="similarity">
    <text evidence="2">Belongs to the UPF0719 family.</text>
</comment>
<evidence type="ECO:0000256" key="2">
    <source>
        <dbReference type="ARBA" id="ARBA00005779"/>
    </source>
</evidence>
<evidence type="ECO:0000313" key="8">
    <source>
        <dbReference type="EMBL" id="MCJ8499430.1"/>
    </source>
</evidence>
<evidence type="ECO:0000256" key="4">
    <source>
        <dbReference type="ARBA" id="ARBA00022692"/>
    </source>
</evidence>
<organism evidence="8 9">
    <name type="scientific">Desulfatitalea alkaliphila</name>
    <dbReference type="NCBI Taxonomy" id="2929485"/>
    <lineage>
        <taxon>Bacteria</taxon>
        <taxon>Pseudomonadati</taxon>
        <taxon>Thermodesulfobacteriota</taxon>
        <taxon>Desulfobacteria</taxon>
        <taxon>Desulfobacterales</taxon>
        <taxon>Desulfosarcinaceae</taxon>
        <taxon>Desulfatitalea</taxon>
    </lineage>
</organism>
<reference evidence="8" key="1">
    <citation type="submission" date="2022-04" db="EMBL/GenBank/DDBJ databases">
        <title>Desulfatitalea alkaliphila sp. nov., a novel anaerobic sulfate-reducing bacterium isolated from terrestrial mud volcano, Taman Peninsula, Russia.</title>
        <authorList>
            <person name="Khomyakova M.A."/>
            <person name="Merkel A.Y."/>
            <person name="Slobodkin A.I."/>
        </authorList>
    </citation>
    <scope>NUCLEOTIDE SEQUENCE</scope>
    <source>
        <strain evidence="8">M08but</strain>
    </source>
</reference>
<dbReference type="GO" id="GO:0005886">
    <property type="term" value="C:plasma membrane"/>
    <property type="evidence" value="ECO:0007669"/>
    <property type="project" value="UniProtKB-SubCell"/>
</dbReference>
<name>A0AA41R238_9BACT</name>
<dbReference type="EMBL" id="JALJRB010000002">
    <property type="protein sequence ID" value="MCJ8499430.1"/>
    <property type="molecule type" value="Genomic_DNA"/>
</dbReference>
<sequence>MGTGFLSVTLFNLGINLVYTLVALLVGMAALIFVDKQLFKKICFQEELRKGNMAIALFASAILLFVALIVTFGFKG</sequence>
<keyword evidence="6 7" id="KW-0472">Membrane</keyword>
<evidence type="ECO:0000256" key="1">
    <source>
        <dbReference type="ARBA" id="ARBA00004651"/>
    </source>
</evidence>
<dbReference type="Proteomes" id="UP001165427">
    <property type="component" value="Unassembled WGS sequence"/>
</dbReference>
<feature type="transmembrane region" description="Helical" evidence="7">
    <location>
        <begin position="55"/>
        <end position="74"/>
    </location>
</feature>
<evidence type="ECO:0000256" key="6">
    <source>
        <dbReference type="ARBA" id="ARBA00023136"/>
    </source>
</evidence>
<dbReference type="RefSeq" id="WP_246902742.1">
    <property type="nucleotide sequence ID" value="NZ_JALJRB010000002.1"/>
</dbReference>
<proteinExistence type="inferred from homology"/>
<keyword evidence="5 7" id="KW-1133">Transmembrane helix</keyword>
<keyword evidence="3" id="KW-1003">Cell membrane</keyword>
<comment type="subcellular location">
    <subcellularLocation>
        <location evidence="1">Cell membrane</location>
        <topology evidence="1">Multi-pass membrane protein</topology>
    </subcellularLocation>
</comment>
<evidence type="ECO:0000256" key="3">
    <source>
        <dbReference type="ARBA" id="ARBA00022475"/>
    </source>
</evidence>
<comment type="caution">
    <text evidence="8">The sequence shown here is derived from an EMBL/GenBank/DDBJ whole genome shotgun (WGS) entry which is preliminary data.</text>
</comment>
<evidence type="ECO:0000256" key="7">
    <source>
        <dbReference type="SAM" id="Phobius"/>
    </source>
</evidence>
<evidence type="ECO:0000313" key="9">
    <source>
        <dbReference type="Proteomes" id="UP001165427"/>
    </source>
</evidence>
<evidence type="ECO:0000256" key="5">
    <source>
        <dbReference type="ARBA" id="ARBA00022989"/>
    </source>
</evidence>
<dbReference type="InterPro" id="IPR007140">
    <property type="entry name" value="DUF350"/>
</dbReference>
<keyword evidence="9" id="KW-1185">Reference proteome</keyword>
<feature type="transmembrane region" description="Helical" evidence="7">
    <location>
        <begin position="13"/>
        <end position="34"/>
    </location>
</feature>
<keyword evidence="4 7" id="KW-0812">Transmembrane</keyword>
<accession>A0AA41R238</accession>